<evidence type="ECO:0000313" key="2">
    <source>
        <dbReference type="Proteomes" id="UP001197093"/>
    </source>
</evidence>
<dbReference type="PANTHER" id="PTHR47784:SF4">
    <property type="entry name" value="ZN(II)2CYS6 TRANSCRIPTION FACTOR (EUROFUNG)"/>
    <property type="match status" value="1"/>
</dbReference>
<dbReference type="Proteomes" id="UP001197093">
    <property type="component" value="Unassembled WGS sequence"/>
</dbReference>
<dbReference type="AlphaFoldDB" id="A0AAD4F3X9"/>
<dbReference type="PANTHER" id="PTHR47784">
    <property type="entry name" value="STEROL UPTAKE CONTROL PROTEIN 2"/>
    <property type="match status" value="1"/>
</dbReference>
<dbReference type="InterPro" id="IPR053157">
    <property type="entry name" value="Sterol_Uptake_Regulator"/>
</dbReference>
<keyword evidence="2" id="KW-1185">Reference proteome</keyword>
<reference evidence="1" key="1">
    <citation type="submission" date="2023-02" db="EMBL/GenBank/DDBJ databases">
        <authorList>
            <person name="Palmer J.M."/>
        </authorList>
    </citation>
    <scope>NUCLEOTIDE SEQUENCE</scope>
    <source>
        <strain evidence="1">FW57</strain>
    </source>
</reference>
<sequence>MPECLGAAGLGKLGSSFGGPASSPAPPLGIFPELHDNVNLAKDPNVRVDMVHMELLHHYITSTSLYPLGYEVMKEITMAIGLQEPYVMHSVLALSAHHISVTRPEQRPAYRNLAIQLQTRALSLFNSVDMGLLGDSVQKRVPIFIFSSVVGFHALCDMLTHRDCDFQHAFARFLAYLRLHRGIGTVMAGYWDKLQATELGVLEVIMPRMFELDAEGWECDDIREKFASLGLEDEEVEAAQRAIEMVQWVFDARPKAESRAYVLCAWVPMLLEPFVEMLEEGRPEALAVLAYYFLAMHYCRDVWMLGEAGQHLLTLLAGHFRGGEWRVQT</sequence>
<organism evidence="1 2">
    <name type="scientific">Staphylotrichum longicolle</name>
    <dbReference type="NCBI Taxonomy" id="669026"/>
    <lineage>
        <taxon>Eukaryota</taxon>
        <taxon>Fungi</taxon>
        <taxon>Dikarya</taxon>
        <taxon>Ascomycota</taxon>
        <taxon>Pezizomycotina</taxon>
        <taxon>Sordariomycetes</taxon>
        <taxon>Sordariomycetidae</taxon>
        <taxon>Sordariales</taxon>
        <taxon>Chaetomiaceae</taxon>
        <taxon>Staphylotrichum</taxon>
    </lineage>
</organism>
<dbReference type="GO" id="GO:0001228">
    <property type="term" value="F:DNA-binding transcription activator activity, RNA polymerase II-specific"/>
    <property type="evidence" value="ECO:0007669"/>
    <property type="project" value="TreeGrafter"/>
</dbReference>
<name>A0AAD4F3X9_9PEZI</name>
<evidence type="ECO:0000313" key="1">
    <source>
        <dbReference type="EMBL" id="KAG7290348.1"/>
    </source>
</evidence>
<accession>A0AAD4F3X9</accession>
<dbReference type="EMBL" id="JAHCVI010000001">
    <property type="protein sequence ID" value="KAG7290348.1"/>
    <property type="molecule type" value="Genomic_DNA"/>
</dbReference>
<comment type="caution">
    <text evidence="1">The sequence shown here is derived from an EMBL/GenBank/DDBJ whole genome shotgun (WGS) entry which is preliminary data.</text>
</comment>
<gene>
    <name evidence="1" type="ORF">NEMBOFW57_000348</name>
</gene>
<proteinExistence type="predicted"/>
<protein>
    <submittedName>
        <fullName evidence="1">Uncharacterized protein</fullName>
    </submittedName>
</protein>